<accession>A0A3B0WUA7</accession>
<organism evidence="1">
    <name type="scientific">hydrothermal vent metagenome</name>
    <dbReference type="NCBI Taxonomy" id="652676"/>
    <lineage>
        <taxon>unclassified sequences</taxon>
        <taxon>metagenomes</taxon>
        <taxon>ecological metagenomes</taxon>
    </lineage>
</organism>
<evidence type="ECO:0008006" key="2">
    <source>
        <dbReference type="Google" id="ProtNLM"/>
    </source>
</evidence>
<dbReference type="EMBL" id="UOFE01000030">
    <property type="protein sequence ID" value="VAW52759.1"/>
    <property type="molecule type" value="Genomic_DNA"/>
</dbReference>
<protein>
    <recommendedName>
        <fullName evidence="2">DUF4136 domain-containing protein</fullName>
    </recommendedName>
</protein>
<dbReference type="AlphaFoldDB" id="A0A3B0WUA7"/>
<name>A0A3B0WUA7_9ZZZZ</name>
<dbReference type="PROSITE" id="PS51257">
    <property type="entry name" value="PROKAR_LIPOPROTEIN"/>
    <property type="match status" value="1"/>
</dbReference>
<dbReference type="Gene3D" id="3.30.160.670">
    <property type="match status" value="1"/>
</dbReference>
<proteinExistence type="predicted"/>
<sequence length="213" mass="24346">MHFVKAQIPLYKIALIFGSALFLSSCANTKISQSWVEPNHKKAYNDILVIGIAESQQNRRAYESYFVEELQTVGVEGEASYKLVKDSKIDREIVTKAIKGLEIDAVIVTHLVGVDEETVYRPSMDYMPMYGGGYYGGLYSYYPHVNTYVHRPGYYTTHETYTLETNLYDVESEELVWSARSRTFAPESVDEVITDLTKLLIKDLSEKNLIKKK</sequence>
<evidence type="ECO:0000313" key="1">
    <source>
        <dbReference type="EMBL" id="VAW52759.1"/>
    </source>
</evidence>
<reference evidence="1" key="1">
    <citation type="submission" date="2018-06" db="EMBL/GenBank/DDBJ databases">
        <authorList>
            <person name="Zhirakovskaya E."/>
        </authorList>
    </citation>
    <scope>NUCLEOTIDE SEQUENCE</scope>
</reference>
<gene>
    <name evidence="1" type="ORF">MNBD_GAMMA05-547</name>
</gene>